<organism evidence="3 4">
    <name type="scientific">Corynespora cassiicola Philippines</name>
    <dbReference type="NCBI Taxonomy" id="1448308"/>
    <lineage>
        <taxon>Eukaryota</taxon>
        <taxon>Fungi</taxon>
        <taxon>Dikarya</taxon>
        <taxon>Ascomycota</taxon>
        <taxon>Pezizomycotina</taxon>
        <taxon>Dothideomycetes</taxon>
        <taxon>Pleosporomycetidae</taxon>
        <taxon>Pleosporales</taxon>
        <taxon>Corynesporascaceae</taxon>
        <taxon>Corynespora</taxon>
    </lineage>
</organism>
<dbReference type="AlphaFoldDB" id="A0A2T2MZN6"/>
<dbReference type="InterPro" id="IPR022013">
    <property type="entry name" value="CBP"/>
</dbReference>
<evidence type="ECO:0000313" key="4">
    <source>
        <dbReference type="Proteomes" id="UP000240883"/>
    </source>
</evidence>
<keyword evidence="1" id="KW-0732">Signal</keyword>
<evidence type="ECO:0000313" key="3">
    <source>
        <dbReference type="EMBL" id="PSN58664.1"/>
    </source>
</evidence>
<accession>A0A2T2MZN6</accession>
<sequence>MKLQLDSFALLAILVPLGDALPSDAVASELAIGDKADLVVRQVPATRFSCNMHPPHRLGECNNAIADLRRRELRGCNVWGCISAWAGVIGACGAAFGEFGANPIADLGCFGAVTGWEGACNFCDS</sequence>
<dbReference type="Proteomes" id="UP000240883">
    <property type="component" value="Unassembled WGS sequence"/>
</dbReference>
<feature type="signal peptide" evidence="1">
    <location>
        <begin position="1"/>
        <end position="20"/>
    </location>
</feature>
<evidence type="ECO:0000256" key="1">
    <source>
        <dbReference type="SAM" id="SignalP"/>
    </source>
</evidence>
<proteinExistence type="predicted"/>
<dbReference type="Gene3D" id="1.10.1740.120">
    <property type="match status" value="1"/>
</dbReference>
<name>A0A2T2MZN6_CORCC</name>
<evidence type="ECO:0000259" key="2">
    <source>
        <dbReference type="Pfam" id="PF12192"/>
    </source>
</evidence>
<protein>
    <recommendedName>
        <fullName evidence="2">Fungal calcium binding protein domain-containing protein</fullName>
    </recommendedName>
</protein>
<feature type="chain" id="PRO_5015718420" description="Fungal calcium binding protein domain-containing protein" evidence="1">
    <location>
        <begin position="21"/>
        <end position="125"/>
    </location>
</feature>
<keyword evidence="4" id="KW-1185">Reference proteome</keyword>
<dbReference type="Pfam" id="PF12192">
    <property type="entry name" value="CBP"/>
    <property type="match status" value="1"/>
</dbReference>
<dbReference type="EMBL" id="KZ678227">
    <property type="protein sequence ID" value="PSN58664.1"/>
    <property type="molecule type" value="Genomic_DNA"/>
</dbReference>
<feature type="domain" description="Fungal calcium binding protein" evidence="2">
    <location>
        <begin position="71"/>
        <end position="111"/>
    </location>
</feature>
<dbReference type="OrthoDB" id="10447801at2759"/>
<gene>
    <name evidence="3" type="ORF">BS50DRAFT_646036</name>
</gene>
<reference evidence="3 4" key="1">
    <citation type="journal article" date="2018" name="Front. Microbiol.">
        <title>Genome-Wide Analysis of Corynespora cassiicola Leaf Fall Disease Putative Effectors.</title>
        <authorList>
            <person name="Lopez D."/>
            <person name="Ribeiro S."/>
            <person name="Label P."/>
            <person name="Fumanal B."/>
            <person name="Venisse J.S."/>
            <person name="Kohler A."/>
            <person name="de Oliveira R.R."/>
            <person name="Labutti K."/>
            <person name="Lipzen A."/>
            <person name="Lail K."/>
            <person name="Bauer D."/>
            <person name="Ohm R.A."/>
            <person name="Barry K.W."/>
            <person name="Spatafora J."/>
            <person name="Grigoriev I.V."/>
            <person name="Martin F.M."/>
            <person name="Pujade-Renaud V."/>
        </authorList>
    </citation>
    <scope>NUCLEOTIDE SEQUENCE [LARGE SCALE GENOMIC DNA]</scope>
    <source>
        <strain evidence="3 4">Philippines</strain>
    </source>
</reference>